<accession>A0A9Q0Z3M2</accession>
<gene>
    <name evidence="2" type="ORF">OIU85_023219</name>
</gene>
<sequence>MKRLTRNHRVRDCTLAKAPTPSGTDTNTPDTSGAQLLQRISRQRKHRKKISDNGRYENPRMRKVAPLDADQSRGKACNT</sequence>
<comment type="caution">
    <text evidence="2">The sequence shown here is derived from an EMBL/GenBank/DDBJ whole genome shotgun (WGS) entry which is preliminary data.</text>
</comment>
<protein>
    <submittedName>
        <fullName evidence="2">Uncharacterized protein</fullName>
    </submittedName>
</protein>
<evidence type="ECO:0000256" key="1">
    <source>
        <dbReference type="SAM" id="MobiDB-lite"/>
    </source>
</evidence>
<reference evidence="2" key="2">
    <citation type="journal article" date="2023" name="Int. J. Mol. Sci.">
        <title>De Novo Assembly and Annotation of 11 Diverse Shrub Willow (Salix) Genomes Reveals Novel Gene Organization in Sex-Linked Regions.</title>
        <authorList>
            <person name="Hyden B."/>
            <person name="Feng K."/>
            <person name="Yates T.B."/>
            <person name="Jawdy S."/>
            <person name="Cereghino C."/>
            <person name="Smart L.B."/>
            <person name="Muchero W."/>
        </authorList>
    </citation>
    <scope>NUCLEOTIDE SEQUENCE [LARGE SCALE GENOMIC DNA]</scope>
    <source>
        <tissue evidence="2">Shoot tip</tissue>
    </source>
</reference>
<keyword evidence="3" id="KW-1185">Reference proteome</keyword>
<organism evidence="2 3">
    <name type="scientific">Salix viminalis</name>
    <name type="common">Common osier</name>
    <name type="synonym">Basket willow</name>
    <dbReference type="NCBI Taxonomy" id="40686"/>
    <lineage>
        <taxon>Eukaryota</taxon>
        <taxon>Viridiplantae</taxon>
        <taxon>Streptophyta</taxon>
        <taxon>Embryophyta</taxon>
        <taxon>Tracheophyta</taxon>
        <taxon>Spermatophyta</taxon>
        <taxon>Magnoliopsida</taxon>
        <taxon>eudicotyledons</taxon>
        <taxon>Gunneridae</taxon>
        <taxon>Pentapetalae</taxon>
        <taxon>rosids</taxon>
        <taxon>fabids</taxon>
        <taxon>Malpighiales</taxon>
        <taxon>Salicaceae</taxon>
        <taxon>Saliceae</taxon>
        <taxon>Salix</taxon>
    </lineage>
</organism>
<dbReference type="Proteomes" id="UP001151529">
    <property type="component" value="Chromosome 10"/>
</dbReference>
<proteinExistence type="predicted"/>
<reference evidence="2" key="1">
    <citation type="submission" date="2022-11" db="EMBL/GenBank/DDBJ databases">
        <authorList>
            <person name="Hyden B.L."/>
            <person name="Feng K."/>
            <person name="Yates T."/>
            <person name="Jawdy S."/>
            <person name="Smart L.B."/>
            <person name="Muchero W."/>
        </authorList>
    </citation>
    <scope>NUCLEOTIDE SEQUENCE</scope>
    <source>
        <tissue evidence="2">Shoot tip</tissue>
    </source>
</reference>
<feature type="region of interest" description="Disordered" evidence="1">
    <location>
        <begin position="1"/>
        <end position="79"/>
    </location>
</feature>
<evidence type="ECO:0000313" key="2">
    <source>
        <dbReference type="EMBL" id="KAJ6719968.1"/>
    </source>
</evidence>
<dbReference type="EMBL" id="JAPFFL010000006">
    <property type="protein sequence ID" value="KAJ6719968.1"/>
    <property type="molecule type" value="Genomic_DNA"/>
</dbReference>
<feature type="compositionally biased region" description="Basic and acidic residues" evidence="1">
    <location>
        <begin position="50"/>
        <end position="60"/>
    </location>
</feature>
<dbReference type="AlphaFoldDB" id="A0A9Q0Z3M2"/>
<name>A0A9Q0Z3M2_SALVM</name>
<feature type="compositionally biased region" description="Polar residues" evidence="1">
    <location>
        <begin position="21"/>
        <end position="40"/>
    </location>
</feature>
<evidence type="ECO:0000313" key="3">
    <source>
        <dbReference type="Proteomes" id="UP001151529"/>
    </source>
</evidence>